<dbReference type="InterPro" id="IPR022310">
    <property type="entry name" value="NAD/GMP_synthase"/>
</dbReference>
<keyword evidence="3" id="KW-1185">Reference proteome</keyword>
<dbReference type="AlphaFoldDB" id="A0A133UCQ9"/>
<accession>A0A133UCQ9</accession>
<proteinExistence type="predicted"/>
<dbReference type="Gene3D" id="3.40.50.620">
    <property type="entry name" value="HUPs"/>
    <property type="match status" value="1"/>
</dbReference>
<dbReference type="PANTHER" id="PTHR43169">
    <property type="entry name" value="EXSB FAMILY PROTEIN"/>
    <property type="match status" value="1"/>
</dbReference>
<organism evidence="2 3">
    <name type="scientific">candidate division MSBL1 archaeon SCGC-AAA259D18</name>
    <dbReference type="NCBI Taxonomy" id="1698262"/>
    <lineage>
        <taxon>Archaea</taxon>
        <taxon>Methanobacteriati</taxon>
        <taxon>Methanobacteriota</taxon>
        <taxon>candidate division MSBL1</taxon>
    </lineage>
</organism>
<dbReference type="EMBL" id="LHXM01000003">
    <property type="protein sequence ID" value="KXA91968.1"/>
    <property type="molecule type" value="Genomic_DNA"/>
</dbReference>
<protein>
    <recommendedName>
        <fullName evidence="1">NAD/GMP synthase domain-containing protein</fullName>
    </recommendedName>
</protein>
<dbReference type="Proteomes" id="UP000070195">
    <property type="component" value="Unassembled WGS sequence"/>
</dbReference>
<gene>
    <name evidence="2" type="ORF">AKJ63_00240</name>
</gene>
<feature type="domain" description="NAD/GMP synthase" evidence="1">
    <location>
        <begin position="6"/>
        <end position="54"/>
    </location>
</feature>
<evidence type="ECO:0000313" key="3">
    <source>
        <dbReference type="Proteomes" id="UP000070195"/>
    </source>
</evidence>
<dbReference type="InterPro" id="IPR052188">
    <property type="entry name" value="Ni-pincer_cofactor_biosynth"/>
</dbReference>
<reference evidence="2 3" key="1">
    <citation type="journal article" date="2016" name="Sci. Rep.">
        <title>Metabolic traits of an uncultured archaeal lineage -MSBL1- from brine pools of the Red Sea.</title>
        <authorList>
            <person name="Mwirichia R."/>
            <person name="Alam I."/>
            <person name="Rashid M."/>
            <person name="Vinu M."/>
            <person name="Ba-Alawi W."/>
            <person name="Anthony Kamau A."/>
            <person name="Kamanda Ngugi D."/>
            <person name="Goker M."/>
            <person name="Klenk H.P."/>
            <person name="Bajic V."/>
            <person name="Stingl U."/>
        </authorList>
    </citation>
    <scope>NUCLEOTIDE SEQUENCE [LARGE SCALE GENOMIC DNA]</scope>
    <source>
        <strain evidence="2">SCGC-AAA259D18</strain>
    </source>
</reference>
<name>A0A133UCQ9_9EURY</name>
<dbReference type="Pfam" id="PF02540">
    <property type="entry name" value="NAD_synthase"/>
    <property type="match status" value="1"/>
</dbReference>
<evidence type="ECO:0000313" key="2">
    <source>
        <dbReference type="EMBL" id="KXA91968.1"/>
    </source>
</evidence>
<dbReference type="PANTHER" id="PTHR43169:SF2">
    <property type="entry name" value="NAD_GMP SYNTHASE DOMAIN-CONTAINING PROTEIN"/>
    <property type="match status" value="1"/>
</dbReference>
<dbReference type="SUPFAM" id="SSF52402">
    <property type="entry name" value="Adenine nucleotide alpha hydrolases-like"/>
    <property type="match status" value="1"/>
</dbReference>
<sequence>MNDLSKKEEQLRDLVRSYGSAVVAFSGGVDSSVVSKIASEELGDKAVAVTAPPQPTPNGT</sequence>
<evidence type="ECO:0000259" key="1">
    <source>
        <dbReference type="Pfam" id="PF02540"/>
    </source>
</evidence>
<comment type="caution">
    <text evidence="2">The sequence shown here is derived from an EMBL/GenBank/DDBJ whole genome shotgun (WGS) entry which is preliminary data.</text>
</comment>
<dbReference type="InterPro" id="IPR014729">
    <property type="entry name" value="Rossmann-like_a/b/a_fold"/>
</dbReference>
<dbReference type="GO" id="GO:0006163">
    <property type="term" value="P:purine nucleotide metabolic process"/>
    <property type="evidence" value="ECO:0007669"/>
    <property type="project" value="UniProtKB-ARBA"/>
</dbReference>